<dbReference type="Proteomes" id="UP000199169">
    <property type="component" value="Unassembled WGS sequence"/>
</dbReference>
<organism evidence="2 3">
    <name type="scientific">Candidatus Accumulibacter aalborgensis</name>
    <dbReference type="NCBI Taxonomy" id="1860102"/>
    <lineage>
        <taxon>Bacteria</taxon>
        <taxon>Pseudomonadati</taxon>
        <taxon>Pseudomonadota</taxon>
        <taxon>Betaproteobacteria</taxon>
        <taxon>Candidatus Accumulibacter</taxon>
    </lineage>
</organism>
<evidence type="ECO:0000313" key="2">
    <source>
        <dbReference type="EMBL" id="SBT04690.1"/>
    </source>
</evidence>
<proteinExistence type="predicted"/>
<dbReference type="EMBL" id="FLQX01000089">
    <property type="protein sequence ID" value="SBT04690.1"/>
    <property type="molecule type" value="Genomic_DNA"/>
</dbReference>
<feature type="region of interest" description="Disordered" evidence="1">
    <location>
        <begin position="64"/>
        <end position="96"/>
    </location>
</feature>
<evidence type="ECO:0000256" key="1">
    <source>
        <dbReference type="SAM" id="MobiDB-lite"/>
    </source>
</evidence>
<reference evidence="2 3" key="1">
    <citation type="submission" date="2016-06" db="EMBL/GenBank/DDBJ databases">
        <authorList>
            <person name="Kjaerup R.B."/>
            <person name="Dalgaard T.S."/>
            <person name="Juul-Madsen H.R."/>
        </authorList>
    </citation>
    <scope>NUCLEOTIDE SEQUENCE [LARGE SCALE GENOMIC DNA]</scope>
    <source>
        <strain evidence="2">3</strain>
    </source>
</reference>
<gene>
    <name evidence="2" type="ORF">ACCAA_1790005</name>
</gene>
<accession>A0A1A8XHQ6</accession>
<name>A0A1A8XHQ6_9PROT</name>
<keyword evidence="3" id="KW-1185">Reference proteome</keyword>
<sequence>MKPDAWPSTLEFVFGDPFNLRILLIDRLVVLLPALSEQWSARGHQAQRRRRLAEMGQDVADCAPIDEERDDSHLATEARAGGRKSLVRSARASAQA</sequence>
<dbReference type="AlphaFoldDB" id="A0A1A8XHQ6"/>
<evidence type="ECO:0000313" key="3">
    <source>
        <dbReference type="Proteomes" id="UP000199169"/>
    </source>
</evidence>
<protein>
    <submittedName>
        <fullName evidence="2">Uncharacterized protein</fullName>
    </submittedName>
</protein>
<dbReference type="STRING" id="1860102.ACCAA_1790005"/>